<comment type="caution">
    <text evidence="4">The sequence shown here is derived from an EMBL/GenBank/DDBJ whole genome shotgun (WGS) entry which is preliminary data.</text>
</comment>
<feature type="domain" description="Serpin" evidence="3">
    <location>
        <begin position="44"/>
        <end position="407"/>
    </location>
</feature>
<dbReference type="SUPFAM" id="SSF56574">
    <property type="entry name" value="Serpins"/>
    <property type="match status" value="1"/>
</dbReference>
<dbReference type="EMBL" id="QBKA01000002">
    <property type="protein sequence ID" value="RDC60818.1"/>
    <property type="molecule type" value="Genomic_DNA"/>
</dbReference>
<dbReference type="PANTHER" id="PTHR11461:SF211">
    <property type="entry name" value="GH10112P-RELATED"/>
    <property type="match status" value="1"/>
</dbReference>
<name>A0A369QEU4_9SPHN</name>
<dbReference type="InterPro" id="IPR042178">
    <property type="entry name" value="Serpin_sf_1"/>
</dbReference>
<dbReference type="Gene3D" id="3.30.497.10">
    <property type="entry name" value="Antithrombin, subunit I, domain 2"/>
    <property type="match status" value="1"/>
</dbReference>
<sequence>MRKILTSCVAVLALAACTQNAPAQPTPAPSETDEVQAARPTGPLAVYTVLADAAAADENIVYSPTSAAQAFGLVHLGARGETAAQIEQTFALPAGAKGDAQLGHRRTALSDPGVGVKLRIANALFLADNYRLRDRYVADAKAIYGATTDTVNFKLRPAAAARTINAWADRETNGLIPQVVTPQSIVRDAAAYLANATYFEGDWSRAFTQVERAPFLFGNGRETTFDLMKAEADYATVIDNGWRAVRMPYGRMRRFVMDIMLPEERTAKLPELGVARIAKLDSQLTKAKPASTRLWLPRFEADMEQDLIAPLRRLGLTLPFDRAAADLTGMSHPASARLYIEKAFQVAKLQVFQTGTKAAAATIAVAVPVSVPPPFTGREFRVDQPFLFAIRDTQTGEILFFGRIASPDPYSG</sequence>
<dbReference type="PANTHER" id="PTHR11461">
    <property type="entry name" value="SERINE PROTEASE INHIBITOR, SERPIN"/>
    <property type="match status" value="1"/>
</dbReference>
<evidence type="ECO:0000313" key="5">
    <source>
        <dbReference type="Proteomes" id="UP000253727"/>
    </source>
</evidence>
<dbReference type="SMART" id="SM00093">
    <property type="entry name" value="SERPIN"/>
    <property type="match status" value="1"/>
</dbReference>
<dbReference type="PROSITE" id="PS00284">
    <property type="entry name" value="SERPIN"/>
    <property type="match status" value="1"/>
</dbReference>
<dbReference type="InterPro" id="IPR023795">
    <property type="entry name" value="Serpin_CS"/>
</dbReference>
<evidence type="ECO:0000256" key="1">
    <source>
        <dbReference type="RuleBase" id="RU000411"/>
    </source>
</evidence>
<dbReference type="InterPro" id="IPR042185">
    <property type="entry name" value="Serpin_sf_2"/>
</dbReference>
<feature type="signal peptide" evidence="2">
    <location>
        <begin position="1"/>
        <end position="23"/>
    </location>
</feature>
<gene>
    <name evidence="4" type="ORF">HME9302_02034</name>
</gene>
<dbReference type="InterPro" id="IPR036186">
    <property type="entry name" value="Serpin_sf"/>
</dbReference>
<dbReference type="Gene3D" id="2.30.39.10">
    <property type="entry name" value="Alpha-1-antitrypsin, domain 1"/>
    <property type="match status" value="1"/>
</dbReference>
<dbReference type="CDD" id="cd00172">
    <property type="entry name" value="serpin"/>
    <property type="match status" value="1"/>
</dbReference>
<reference evidence="4 5" key="1">
    <citation type="submission" date="2018-04" db="EMBL/GenBank/DDBJ databases">
        <title>Altererythrobacter sp. HME9302 genome sequencing and assembly.</title>
        <authorList>
            <person name="Kang H."/>
            <person name="Kim H."/>
            <person name="Joh K."/>
        </authorList>
    </citation>
    <scope>NUCLEOTIDE SEQUENCE [LARGE SCALE GENOMIC DNA]</scope>
    <source>
        <strain evidence="4 5">HME9302</strain>
    </source>
</reference>
<evidence type="ECO:0000259" key="3">
    <source>
        <dbReference type="SMART" id="SM00093"/>
    </source>
</evidence>
<keyword evidence="5" id="KW-1185">Reference proteome</keyword>
<dbReference type="InterPro" id="IPR000215">
    <property type="entry name" value="Serpin_fam"/>
</dbReference>
<feature type="chain" id="PRO_5017076722" evidence="2">
    <location>
        <begin position="24"/>
        <end position="412"/>
    </location>
</feature>
<dbReference type="InterPro" id="IPR023796">
    <property type="entry name" value="Serpin_dom"/>
</dbReference>
<dbReference type="GO" id="GO:0005615">
    <property type="term" value="C:extracellular space"/>
    <property type="evidence" value="ECO:0007669"/>
    <property type="project" value="InterPro"/>
</dbReference>
<protein>
    <submittedName>
        <fullName evidence="4">Leukocyte elastase inhibitor</fullName>
    </submittedName>
</protein>
<evidence type="ECO:0000313" key="4">
    <source>
        <dbReference type="EMBL" id="RDC60818.1"/>
    </source>
</evidence>
<evidence type="ECO:0000256" key="2">
    <source>
        <dbReference type="SAM" id="SignalP"/>
    </source>
</evidence>
<organism evidence="4 5">
    <name type="scientific">Alteripontixanthobacter maritimus</name>
    <dbReference type="NCBI Taxonomy" id="2161824"/>
    <lineage>
        <taxon>Bacteria</taxon>
        <taxon>Pseudomonadati</taxon>
        <taxon>Pseudomonadota</taxon>
        <taxon>Alphaproteobacteria</taxon>
        <taxon>Sphingomonadales</taxon>
        <taxon>Erythrobacteraceae</taxon>
        <taxon>Alteripontixanthobacter</taxon>
    </lineage>
</organism>
<dbReference type="OrthoDB" id="9764871at2"/>
<accession>A0A369QEU4</accession>
<dbReference type="Pfam" id="PF00079">
    <property type="entry name" value="Serpin"/>
    <property type="match status" value="1"/>
</dbReference>
<dbReference type="PROSITE" id="PS51257">
    <property type="entry name" value="PROKAR_LIPOPROTEIN"/>
    <property type="match status" value="1"/>
</dbReference>
<dbReference type="RefSeq" id="WP_115366901.1">
    <property type="nucleotide sequence ID" value="NZ_QBKA01000002.1"/>
</dbReference>
<dbReference type="AlphaFoldDB" id="A0A369QEU4"/>
<dbReference type="Proteomes" id="UP000253727">
    <property type="component" value="Unassembled WGS sequence"/>
</dbReference>
<comment type="similarity">
    <text evidence="1">Belongs to the serpin family.</text>
</comment>
<dbReference type="GO" id="GO:0004867">
    <property type="term" value="F:serine-type endopeptidase inhibitor activity"/>
    <property type="evidence" value="ECO:0007669"/>
    <property type="project" value="InterPro"/>
</dbReference>
<keyword evidence="2" id="KW-0732">Signal</keyword>
<proteinExistence type="inferred from homology"/>